<evidence type="ECO:0000259" key="17">
    <source>
        <dbReference type="Pfam" id="PF00912"/>
    </source>
</evidence>
<evidence type="ECO:0000256" key="7">
    <source>
        <dbReference type="ARBA" id="ARBA00022801"/>
    </source>
</evidence>
<dbReference type="InterPro" id="IPR012338">
    <property type="entry name" value="Beta-lactam/transpept-like"/>
</dbReference>
<keyword evidence="15" id="KW-1133">Transmembrane helix</keyword>
<keyword evidence="6" id="KW-0808">Transferase</keyword>
<evidence type="ECO:0000256" key="14">
    <source>
        <dbReference type="SAM" id="MobiDB-lite"/>
    </source>
</evidence>
<dbReference type="GO" id="GO:0008360">
    <property type="term" value="P:regulation of cell shape"/>
    <property type="evidence" value="ECO:0007669"/>
    <property type="project" value="UniProtKB-KW"/>
</dbReference>
<evidence type="ECO:0000256" key="9">
    <source>
        <dbReference type="ARBA" id="ARBA00022984"/>
    </source>
</evidence>
<dbReference type="FunFam" id="1.10.3810.10:FF:000001">
    <property type="entry name" value="Penicillin-binding protein 1A"/>
    <property type="match status" value="1"/>
</dbReference>
<keyword evidence="4" id="KW-0645">Protease</keyword>
<dbReference type="GO" id="GO:0008658">
    <property type="term" value="F:penicillin binding"/>
    <property type="evidence" value="ECO:0007669"/>
    <property type="project" value="InterPro"/>
</dbReference>
<evidence type="ECO:0000256" key="6">
    <source>
        <dbReference type="ARBA" id="ARBA00022679"/>
    </source>
</evidence>
<evidence type="ECO:0000259" key="16">
    <source>
        <dbReference type="Pfam" id="PF00905"/>
    </source>
</evidence>
<keyword evidence="15" id="KW-0812">Transmembrane</keyword>
<comment type="similarity">
    <text evidence="2">In the N-terminal section; belongs to the glycosyltransferase 51 family.</text>
</comment>
<dbReference type="InterPro" id="IPR023346">
    <property type="entry name" value="Lysozyme-like_dom_sf"/>
</dbReference>
<sequence length="537" mass="58688">MASQTPRSIRSASSSGATGEAASTVRPTKRHRSHRPPKKQKKHRILKGFLIFIAACIVAGIGAFAFMYATTKVPNPEDVALAEKTRVYYSDGTTEIGTFAEQNRDIIDCSVLPDYVGNAIVASENRTFWTDKGIDLKGISRALINNVTKGTRQGGSTITQQYAERYYLGETTTYKGKVKEAFLALKIAQTQDKDTVLCNYMNTIYLGRNAYGIQAAAQAYFGKDAKDLTLSEAATIAGIIPSPNNWDPAVNPKMAKQRFNRVLNIMKEDGYISAKEKSEAQLPDTVQQSTDNIYQGTKGYLLKMVRDELVASKAFTETDIDTGGYKIITTIDKTRQDEMYNVVSPTANASTVPEGLEAGALSVNPKDGSIISLYAGEDYLTHSLNNVTQSTFEIGSTMKPFALLATVQKGVNLSTTFNGNSPRSFPGLTQAMNNAGGVSYGYIDLYKATANSVNTVYMDLAQHLGSQTIIDTAKTAGIKYRVIMMRMAAPVTIFSFLMYQTFAINSSMGVKIAYMYVTYIVWGILYSCVNIPYGSMA</sequence>
<evidence type="ECO:0000256" key="2">
    <source>
        <dbReference type="ARBA" id="ARBA00007739"/>
    </source>
</evidence>
<dbReference type="GO" id="GO:0008955">
    <property type="term" value="F:peptidoglycan glycosyltransferase activity"/>
    <property type="evidence" value="ECO:0007669"/>
    <property type="project" value="UniProtKB-EC"/>
</dbReference>
<keyword evidence="19" id="KW-1185">Reference proteome</keyword>
<keyword evidence="7" id="KW-0378">Hydrolase</keyword>
<dbReference type="RefSeq" id="WP_143248613.1">
    <property type="nucleotide sequence ID" value="NZ_NEWD01000024.1"/>
</dbReference>
<feature type="region of interest" description="Disordered" evidence="14">
    <location>
        <begin position="1"/>
        <end position="41"/>
    </location>
</feature>
<feature type="transmembrane region" description="Helical" evidence="15">
    <location>
        <begin position="514"/>
        <end position="533"/>
    </location>
</feature>
<feature type="compositionally biased region" description="Basic residues" evidence="14">
    <location>
        <begin position="27"/>
        <end position="41"/>
    </location>
</feature>
<evidence type="ECO:0000256" key="8">
    <source>
        <dbReference type="ARBA" id="ARBA00022960"/>
    </source>
</evidence>
<feature type="compositionally biased region" description="Polar residues" evidence="14">
    <location>
        <begin position="1"/>
        <end position="10"/>
    </location>
</feature>
<dbReference type="AlphaFoldDB" id="A0A229VWX6"/>
<evidence type="ECO:0000256" key="1">
    <source>
        <dbReference type="ARBA" id="ARBA00007090"/>
    </source>
</evidence>
<evidence type="ECO:0000256" key="15">
    <source>
        <dbReference type="SAM" id="Phobius"/>
    </source>
</evidence>
<dbReference type="InterPro" id="IPR050396">
    <property type="entry name" value="Glycosyltr_51/Transpeptidase"/>
</dbReference>
<feature type="transmembrane region" description="Helical" evidence="15">
    <location>
        <begin position="45"/>
        <end position="69"/>
    </location>
</feature>
<keyword evidence="10" id="KW-0511">Multifunctional enzyme</keyword>
<dbReference type="PANTHER" id="PTHR32282">
    <property type="entry name" value="BINDING PROTEIN TRANSPEPTIDASE, PUTATIVE-RELATED"/>
    <property type="match status" value="1"/>
</dbReference>
<feature type="domain" description="Penicillin-binding protein transpeptidase" evidence="16">
    <location>
        <begin position="360"/>
        <end position="478"/>
    </location>
</feature>
<dbReference type="SUPFAM" id="SSF53955">
    <property type="entry name" value="Lysozyme-like"/>
    <property type="match status" value="1"/>
</dbReference>
<evidence type="ECO:0000256" key="4">
    <source>
        <dbReference type="ARBA" id="ARBA00022670"/>
    </source>
</evidence>
<reference evidence="18 19" key="1">
    <citation type="submission" date="2017-05" db="EMBL/GenBank/DDBJ databases">
        <title>Bifidobacterium vansinderenii sp. nov.</title>
        <authorList>
            <person name="Lugli G.A."/>
            <person name="Duranti S."/>
            <person name="Mangifesta M."/>
        </authorList>
    </citation>
    <scope>NUCLEOTIDE SEQUENCE [LARGE SCALE GENOMIC DNA]</scope>
    <source>
        <strain evidence="18 19">Tam10B</strain>
    </source>
</reference>
<dbReference type="GO" id="GO:0009002">
    <property type="term" value="F:serine-type D-Ala-D-Ala carboxypeptidase activity"/>
    <property type="evidence" value="ECO:0007669"/>
    <property type="project" value="UniProtKB-EC"/>
</dbReference>
<evidence type="ECO:0000313" key="18">
    <source>
        <dbReference type="EMBL" id="OXN00046.1"/>
    </source>
</evidence>
<evidence type="ECO:0000256" key="5">
    <source>
        <dbReference type="ARBA" id="ARBA00022676"/>
    </source>
</evidence>
<evidence type="ECO:0000256" key="10">
    <source>
        <dbReference type="ARBA" id="ARBA00023268"/>
    </source>
</evidence>
<dbReference type="GO" id="GO:0030288">
    <property type="term" value="C:outer membrane-bounded periplasmic space"/>
    <property type="evidence" value="ECO:0007669"/>
    <property type="project" value="TreeGrafter"/>
</dbReference>
<dbReference type="EMBL" id="NEWD01000024">
    <property type="protein sequence ID" value="OXN00046.1"/>
    <property type="molecule type" value="Genomic_DNA"/>
</dbReference>
<evidence type="ECO:0000256" key="11">
    <source>
        <dbReference type="ARBA" id="ARBA00023316"/>
    </source>
</evidence>
<proteinExistence type="inferred from homology"/>
<feature type="non-terminal residue" evidence="18">
    <location>
        <position position="537"/>
    </location>
</feature>
<dbReference type="Proteomes" id="UP000215433">
    <property type="component" value="Unassembled WGS sequence"/>
</dbReference>
<keyword evidence="8" id="KW-0133">Cell shape</keyword>
<evidence type="ECO:0000313" key="19">
    <source>
        <dbReference type="Proteomes" id="UP000215433"/>
    </source>
</evidence>
<comment type="caution">
    <text evidence="18">The sequence shown here is derived from an EMBL/GenBank/DDBJ whole genome shotgun (WGS) entry which is preliminary data.</text>
</comment>
<comment type="catalytic activity">
    <reaction evidence="12">
        <text>Preferential cleavage: (Ac)2-L-Lys-D-Ala-|-D-Ala. Also transpeptidation of peptidyl-alanyl moieties that are N-acyl substituents of D-alanine.</text>
        <dbReference type="EC" id="3.4.16.4"/>
    </reaction>
</comment>
<dbReference type="Pfam" id="PF00912">
    <property type="entry name" value="Transgly"/>
    <property type="match status" value="1"/>
</dbReference>
<dbReference type="InterPro" id="IPR001264">
    <property type="entry name" value="Glyco_trans_51"/>
</dbReference>
<dbReference type="InterPro" id="IPR036950">
    <property type="entry name" value="PBP_transglycosylase"/>
</dbReference>
<protein>
    <submittedName>
        <fullName evidence="18">Penicillin-binding protein</fullName>
    </submittedName>
</protein>
<dbReference type="SUPFAM" id="SSF56601">
    <property type="entry name" value="beta-lactamase/transpeptidase-like"/>
    <property type="match status" value="1"/>
</dbReference>
<dbReference type="InterPro" id="IPR001460">
    <property type="entry name" value="PCN-bd_Tpept"/>
</dbReference>
<dbReference type="PANTHER" id="PTHR32282:SF34">
    <property type="entry name" value="PENICILLIN-BINDING PROTEIN 1A"/>
    <property type="match status" value="1"/>
</dbReference>
<dbReference type="Pfam" id="PF00905">
    <property type="entry name" value="Transpeptidase"/>
    <property type="match status" value="1"/>
</dbReference>
<evidence type="ECO:0000256" key="3">
    <source>
        <dbReference type="ARBA" id="ARBA00022645"/>
    </source>
</evidence>
<dbReference type="Gene3D" id="1.10.3810.10">
    <property type="entry name" value="Biosynthetic peptidoglycan transglycosylase-like"/>
    <property type="match status" value="1"/>
</dbReference>
<keyword evidence="3" id="KW-0121">Carboxypeptidase</keyword>
<keyword evidence="15" id="KW-0472">Membrane</keyword>
<dbReference type="Gene3D" id="3.40.710.10">
    <property type="entry name" value="DD-peptidase/beta-lactamase superfamily"/>
    <property type="match status" value="1"/>
</dbReference>
<keyword evidence="11" id="KW-0961">Cell wall biogenesis/degradation</keyword>
<dbReference type="GO" id="GO:0071555">
    <property type="term" value="P:cell wall organization"/>
    <property type="evidence" value="ECO:0007669"/>
    <property type="project" value="UniProtKB-KW"/>
</dbReference>
<evidence type="ECO:0000256" key="12">
    <source>
        <dbReference type="ARBA" id="ARBA00034000"/>
    </source>
</evidence>
<feature type="compositionally biased region" description="Low complexity" evidence="14">
    <location>
        <begin position="11"/>
        <end position="24"/>
    </location>
</feature>
<keyword evidence="5" id="KW-0328">Glycosyltransferase</keyword>
<comment type="similarity">
    <text evidence="1">In the C-terminal section; belongs to the transpeptidase family.</text>
</comment>
<accession>A0A229VWX6</accession>
<dbReference type="GO" id="GO:0009252">
    <property type="term" value="P:peptidoglycan biosynthetic process"/>
    <property type="evidence" value="ECO:0007669"/>
    <property type="project" value="UniProtKB-KW"/>
</dbReference>
<name>A0A229VWX6_9BIFI</name>
<gene>
    <name evidence="18" type="ORF">Tam10B_1742</name>
</gene>
<keyword evidence="9" id="KW-0573">Peptidoglycan synthesis</keyword>
<comment type="catalytic activity">
    <reaction evidence="13">
        <text>[GlcNAc-(1-&gt;4)-Mur2Ac(oyl-L-Ala-gamma-D-Glu-L-Lys-D-Ala-D-Ala)](n)-di-trans,octa-cis-undecaprenyl diphosphate + beta-D-GlcNAc-(1-&gt;4)-Mur2Ac(oyl-L-Ala-gamma-D-Glu-L-Lys-D-Ala-D-Ala)-di-trans,octa-cis-undecaprenyl diphosphate = [GlcNAc-(1-&gt;4)-Mur2Ac(oyl-L-Ala-gamma-D-Glu-L-Lys-D-Ala-D-Ala)](n+1)-di-trans,octa-cis-undecaprenyl diphosphate + di-trans,octa-cis-undecaprenyl diphosphate + H(+)</text>
        <dbReference type="Rhea" id="RHEA:23708"/>
        <dbReference type="Rhea" id="RHEA-COMP:9602"/>
        <dbReference type="Rhea" id="RHEA-COMP:9603"/>
        <dbReference type="ChEBI" id="CHEBI:15378"/>
        <dbReference type="ChEBI" id="CHEBI:58405"/>
        <dbReference type="ChEBI" id="CHEBI:60033"/>
        <dbReference type="ChEBI" id="CHEBI:78435"/>
        <dbReference type="EC" id="2.4.99.28"/>
    </reaction>
</comment>
<feature type="transmembrane region" description="Helical" evidence="15">
    <location>
        <begin position="483"/>
        <end position="502"/>
    </location>
</feature>
<feature type="domain" description="Glycosyl transferase family 51" evidence="17">
    <location>
        <begin position="95"/>
        <end position="266"/>
    </location>
</feature>
<dbReference type="GO" id="GO:0006508">
    <property type="term" value="P:proteolysis"/>
    <property type="evidence" value="ECO:0007669"/>
    <property type="project" value="UniProtKB-KW"/>
</dbReference>
<evidence type="ECO:0000256" key="13">
    <source>
        <dbReference type="ARBA" id="ARBA00049902"/>
    </source>
</evidence>
<organism evidence="18 19">
    <name type="scientific">Bifidobacterium vansinderenii</name>
    <dbReference type="NCBI Taxonomy" id="1984871"/>
    <lineage>
        <taxon>Bacteria</taxon>
        <taxon>Bacillati</taxon>
        <taxon>Actinomycetota</taxon>
        <taxon>Actinomycetes</taxon>
        <taxon>Bifidobacteriales</taxon>
        <taxon>Bifidobacteriaceae</taxon>
        <taxon>Bifidobacterium</taxon>
    </lineage>
</organism>